<evidence type="ECO:0000256" key="1">
    <source>
        <dbReference type="SAM" id="MobiDB-lite"/>
    </source>
</evidence>
<evidence type="ECO:0000313" key="3">
    <source>
        <dbReference type="Proteomes" id="UP000741013"/>
    </source>
</evidence>
<feature type="compositionally biased region" description="Gly residues" evidence="1">
    <location>
        <begin position="180"/>
        <end position="195"/>
    </location>
</feature>
<dbReference type="InterPro" id="IPR036689">
    <property type="entry name" value="ESAT-6-like_sf"/>
</dbReference>
<dbReference type="RefSeq" id="WP_209669171.1">
    <property type="nucleotide sequence ID" value="NZ_JAGGMS010000001.1"/>
</dbReference>
<comment type="caution">
    <text evidence="2">The sequence shown here is derived from an EMBL/GenBank/DDBJ whole genome shotgun (WGS) entry which is preliminary data.</text>
</comment>
<name>A0ABS4Q3S4_9PSEU</name>
<gene>
    <name evidence="2" type="ORF">JOM49_007764</name>
</gene>
<proteinExistence type="predicted"/>
<dbReference type="Gene3D" id="1.10.287.1060">
    <property type="entry name" value="ESAT-6-like"/>
    <property type="match status" value="1"/>
</dbReference>
<dbReference type="SUPFAM" id="SSF140453">
    <property type="entry name" value="EsxAB dimer-like"/>
    <property type="match status" value="1"/>
</dbReference>
<organism evidence="2 3">
    <name type="scientific">Amycolatopsis magusensis</name>
    <dbReference type="NCBI Taxonomy" id="882444"/>
    <lineage>
        <taxon>Bacteria</taxon>
        <taxon>Bacillati</taxon>
        <taxon>Actinomycetota</taxon>
        <taxon>Actinomycetes</taxon>
        <taxon>Pseudonocardiales</taxon>
        <taxon>Pseudonocardiaceae</taxon>
        <taxon>Amycolatopsis</taxon>
    </lineage>
</organism>
<sequence length="391" mass="38391">MDATASSGGPITVLPQIVSGSPEQIAKHVGELLKKATEFATLLNEFAGAAKQLEKVWSGNASESALKKIADSLASLTKIIDVVRKGADLLGISGTLVQTAQQAYRSVVAAVNPTVASLMSNPWTYGAAVALSTATSASLKGFIQAIAALLKTLGVVDLAGQISQIATIIGEIEKLFGGGDKGTGSGGAPNNGSVGGTPVTPPQTPPSVASPSGQQVAGNGGLPIGGGTGGLGGIGGGFGGGTGGGLGGTGGGAAPGGFTNYLPPALNGFTGNQGQSPWDWAAGGGGAAGGSLAPGLIDPRNAWIPVDPAANAVPGQTLPAPADTAPVPQQPAPGGGDGDDIVIRTEHGDVATSIEVPMGRDIELDLEFTVDGKEYEQHIDIDADGTVSVDR</sequence>
<evidence type="ECO:0000313" key="2">
    <source>
        <dbReference type="EMBL" id="MBP2186238.1"/>
    </source>
</evidence>
<accession>A0ABS4Q3S4</accession>
<reference evidence="2 3" key="1">
    <citation type="submission" date="2021-03" db="EMBL/GenBank/DDBJ databases">
        <title>Sequencing the genomes of 1000 actinobacteria strains.</title>
        <authorList>
            <person name="Klenk H.-P."/>
        </authorList>
    </citation>
    <scope>NUCLEOTIDE SEQUENCE [LARGE SCALE GENOMIC DNA]</scope>
    <source>
        <strain evidence="2 3">DSM 45510</strain>
    </source>
</reference>
<keyword evidence="3" id="KW-1185">Reference proteome</keyword>
<feature type="region of interest" description="Disordered" evidence="1">
    <location>
        <begin position="312"/>
        <end position="342"/>
    </location>
</feature>
<feature type="region of interest" description="Disordered" evidence="1">
    <location>
        <begin position="180"/>
        <end position="224"/>
    </location>
</feature>
<dbReference type="Proteomes" id="UP000741013">
    <property type="component" value="Unassembled WGS sequence"/>
</dbReference>
<dbReference type="EMBL" id="JAGGMS010000001">
    <property type="protein sequence ID" value="MBP2186238.1"/>
    <property type="molecule type" value="Genomic_DNA"/>
</dbReference>
<protein>
    <submittedName>
        <fullName evidence="2">Uncharacterized protein YukE</fullName>
    </submittedName>
</protein>